<reference evidence="2" key="1">
    <citation type="submission" date="2023-03" db="EMBL/GenBank/DDBJ databases">
        <authorList>
            <person name="Steffen K."/>
            <person name="Cardenas P."/>
        </authorList>
    </citation>
    <scope>NUCLEOTIDE SEQUENCE</scope>
</reference>
<comment type="caution">
    <text evidence="2">The sequence shown here is derived from an EMBL/GenBank/DDBJ whole genome shotgun (WGS) entry which is preliminary data.</text>
</comment>
<proteinExistence type="predicted"/>
<sequence>MTQQAPPTALTPEVQAMVGVSGDIVESWGLVDGEYMRRFTQALMDPDPRYWDDEFAKSTRYGEIVTPPIMVSYLASRIRPDQGDPITAAFEENPESDGIGSVERPGELPPVPTNLVRVLNAGNEIEVYAYPSIGDNIFFQNRYSEIRERLGRDGTPFLIITRETRFWNQNDVTLCITRASTIRR</sequence>
<protein>
    <recommendedName>
        <fullName evidence="1">FAS1-like dehydratase domain-containing protein</fullName>
    </recommendedName>
</protein>
<dbReference type="Gene3D" id="3.10.129.10">
    <property type="entry name" value="Hotdog Thioesterase"/>
    <property type="match status" value="1"/>
</dbReference>
<evidence type="ECO:0000313" key="3">
    <source>
        <dbReference type="Proteomes" id="UP001174909"/>
    </source>
</evidence>
<dbReference type="AlphaFoldDB" id="A0AA35QUQ4"/>
<feature type="domain" description="FAS1-like dehydratase" evidence="1">
    <location>
        <begin position="31"/>
        <end position="175"/>
    </location>
</feature>
<evidence type="ECO:0000313" key="2">
    <source>
        <dbReference type="EMBL" id="CAI7992733.1"/>
    </source>
</evidence>
<keyword evidence="3" id="KW-1185">Reference proteome</keyword>
<organism evidence="2 3">
    <name type="scientific">Geodia barretti</name>
    <name type="common">Barrett's horny sponge</name>
    <dbReference type="NCBI Taxonomy" id="519541"/>
    <lineage>
        <taxon>Eukaryota</taxon>
        <taxon>Metazoa</taxon>
        <taxon>Porifera</taxon>
        <taxon>Demospongiae</taxon>
        <taxon>Heteroscleromorpha</taxon>
        <taxon>Tetractinellida</taxon>
        <taxon>Astrophorina</taxon>
        <taxon>Geodiidae</taxon>
        <taxon>Geodia</taxon>
    </lineage>
</organism>
<dbReference type="Pfam" id="PF13452">
    <property type="entry name" value="FAS1_DH_region"/>
    <property type="match status" value="1"/>
</dbReference>
<dbReference type="SUPFAM" id="SSF54637">
    <property type="entry name" value="Thioesterase/thiol ester dehydrase-isomerase"/>
    <property type="match status" value="1"/>
</dbReference>
<dbReference type="Proteomes" id="UP001174909">
    <property type="component" value="Unassembled WGS sequence"/>
</dbReference>
<gene>
    <name evidence="2" type="ORF">GBAR_LOCUS1105</name>
</gene>
<dbReference type="EMBL" id="CASHTH010000157">
    <property type="protein sequence ID" value="CAI7992733.1"/>
    <property type="molecule type" value="Genomic_DNA"/>
</dbReference>
<evidence type="ECO:0000259" key="1">
    <source>
        <dbReference type="Pfam" id="PF13452"/>
    </source>
</evidence>
<dbReference type="InterPro" id="IPR039569">
    <property type="entry name" value="FAS1-like_DH_region"/>
</dbReference>
<accession>A0AA35QUQ4</accession>
<name>A0AA35QUQ4_GEOBA</name>
<dbReference type="InterPro" id="IPR029069">
    <property type="entry name" value="HotDog_dom_sf"/>
</dbReference>